<keyword evidence="2" id="KW-1185">Reference proteome</keyword>
<accession>A0AAD5HH33</accession>
<dbReference type="GeneID" id="75912701"/>
<protein>
    <submittedName>
        <fullName evidence="1">Uncharacterized protein</fullName>
    </submittedName>
</protein>
<organism evidence="1 2">
    <name type="scientific">Umbelopsis ramanniana AG</name>
    <dbReference type="NCBI Taxonomy" id="1314678"/>
    <lineage>
        <taxon>Eukaryota</taxon>
        <taxon>Fungi</taxon>
        <taxon>Fungi incertae sedis</taxon>
        <taxon>Mucoromycota</taxon>
        <taxon>Mucoromycotina</taxon>
        <taxon>Umbelopsidomycetes</taxon>
        <taxon>Umbelopsidales</taxon>
        <taxon>Umbelopsidaceae</taxon>
        <taxon>Umbelopsis</taxon>
    </lineage>
</organism>
<dbReference type="AlphaFoldDB" id="A0AAD5HH33"/>
<dbReference type="Proteomes" id="UP001206595">
    <property type="component" value="Unassembled WGS sequence"/>
</dbReference>
<reference evidence="1" key="1">
    <citation type="submission" date="2021-06" db="EMBL/GenBank/DDBJ databases">
        <authorList>
            <consortium name="DOE Joint Genome Institute"/>
            <person name="Mondo S.J."/>
            <person name="Amses K.R."/>
            <person name="Simmons D.R."/>
            <person name="Longcore J.E."/>
            <person name="Seto K."/>
            <person name="Alves G.H."/>
            <person name="Bonds A.E."/>
            <person name="Quandt C.A."/>
            <person name="Davis W.J."/>
            <person name="Chang Y."/>
            <person name="Letcher P.M."/>
            <person name="Powell M.J."/>
            <person name="Kuo A."/>
            <person name="Labutti K."/>
            <person name="Pangilinan J."/>
            <person name="Andreopoulos W."/>
            <person name="Tritt A."/>
            <person name="Riley R."/>
            <person name="Hundley H."/>
            <person name="Johnson J."/>
            <person name="Lipzen A."/>
            <person name="Barry K."/>
            <person name="Berbee M.L."/>
            <person name="Buchler N.E."/>
            <person name="Grigoriev I.V."/>
            <person name="Spatafora J.W."/>
            <person name="Stajich J.E."/>
            <person name="James T.Y."/>
        </authorList>
    </citation>
    <scope>NUCLEOTIDE SEQUENCE</scope>
    <source>
        <strain evidence="1">AG</strain>
    </source>
</reference>
<evidence type="ECO:0000313" key="1">
    <source>
        <dbReference type="EMBL" id="KAI8581763.1"/>
    </source>
</evidence>
<dbReference type="RefSeq" id="XP_051446767.1">
    <property type="nucleotide sequence ID" value="XM_051587356.1"/>
</dbReference>
<dbReference type="EMBL" id="MU620904">
    <property type="protein sequence ID" value="KAI8581763.1"/>
    <property type="molecule type" value="Genomic_DNA"/>
</dbReference>
<gene>
    <name evidence="1" type="ORF">K450DRAFT_231021</name>
</gene>
<evidence type="ECO:0000313" key="2">
    <source>
        <dbReference type="Proteomes" id="UP001206595"/>
    </source>
</evidence>
<reference evidence="1" key="2">
    <citation type="journal article" date="2022" name="Proc. Natl. Acad. Sci. U.S.A.">
        <title>Diploid-dominant life cycles characterize the early evolution of Fungi.</title>
        <authorList>
            <person name="Amses K.R."/>
            <person name="Simmons D.R."/>
            <person name="Longcore J.E."/>
            <person name="Mondo S.J."/>
            <person name="Seto K."/>
            <person name="Jeronimo G.H."/>
            <person name="Bonds A.E."/>
            <person name="Quandt C.A."/>
            <person name="Davis W.J."/>
            <person name="Chang Y."/>
            <person name="Federici B.A."/>
            <person name="Kuo A."/>
            <person name="LaButti K."/>
            <person name="Pangilinan J."/>
            <person name="Andreopoulos W."/>
            <person name="Tritt A."/>
            <person name="Riley R."/>
            <person name="Hundley H."/>
            <person name="Johnson J."/>
            <person name="Lipzen A."/>
            <person name="Barry K."/>
            <person name="Lang B.F."/>
            <person name="Cuomo C.A."/>
            <person name="Buchler N.E."/>
            <person name="Grigoriev I.V."/>
            <person name="Spatafora J.W."/>
            <person name="Stajich J.E."/>
            <person name="James T.Y."/>
        </authorList>
    </citation>
    <scope>NUCLEOTIDE SEQUENCE</scope>
    <source>
        <strain evidence="1">AG</strain>
    </source>
</reference>
<proteinExistence type="predicted"/>
<sequence>MSVPLSMVCVAECLGKGLSAKTSKVMFEIDSVSSTWKRWATIRMAITLKANENSLGWAKDMFHVESFLLLHLDAFLTTLPDSYCNMHNRIQTHSSIGNPEKKKKEEQQHR</sequence>
<name>A0AAD5HH33_UMBRA</name>
<comment type="caution">
    <text evidence="1">The sequence shown here is derived from an EMBL/GenBank/DDBJ whole genome shotgun (WGS) entry which is preliminary data.</text>
</comment>